<proteinExistence type="predicted"/>
<evidence type="ECO:0000256" key="1">
    <source>
        <dbReference type="SAM" id="MobiDB-lite"/>
    </source>
</evidence>
<organism evidence="2 3">
    <name type="scientific">Araneus ventricosus</name>
    <name type="common">Orbweaver spider</name>
    <name type="synonym">Epeira ventricosa</name>
    <dbReference type="NCBI Taxonomy" id="182803"/>
    <lineage>
        <taxon>Eukaryota</taxon>
        <taxon>Metazoa</taxon>
        <taxon>Ecdysozoa</taxon>
        <taxon>Arthropoda</taxon>
        <taxon>Chelicerata</taxon>
        <taxon>Arachnida</taxon>
        <taxon>Araneae</taxon>
        <taxon>Araneomorphae</taxon>
        <taxon>Entelegynae</taxon>
        <taxon>Araneoidea</taxon>
        <taxon>Araneidae</taxon>
        <taxon>Araneus</taxon>
    </lineage>
</organism>
<feature type="compositionally biased region" description="Basic residues" evidence="1">
    <location>
        <begin position="11"/>
        <end position="24"/>
    </location>
</feature>
<name>A0A4Y2CC17_ARAVE</name>
<dbReference type="OrthoDB" id="10535677at2759"/>
<accession>A0A4Y2CC17</accession>
<reference evidence="2 3" key="1">
    <citation type="journal article" date="2019" name="Sci. Rep.">
        <title>Orb-weaving spider Araneus ventricosus genome elucidates the spidroin gene catalogue.</title>
        <authorList>
            <person name="Kono N."/>
            <person name="Nakamura H."/>
            <person name="Ohtoshi R."/>
            <person name="Moran D.A.P."/>
            <person name="Shinohara A."/>
            <person name="Yoshida Y."/>
            <person name="Fujiwara M."/>
            <person name="Mori M."/>
            <person name="Tomita M."/>
            <person name="Arakawa K."/>
        </authorList>
    </citation>
    <scope>NUCLEOTIDE SEQUENCE [LARGE SCALE GENOMIC DNA]</scope>
</reference>
<sequence>MNRPCRNPVQQRKRAKFLSGRKGRKDGSLIIPEEGNRIKNAYLRIVCRNSAISNLFLHNMARRKPFVLAIDGKHSNALQKQRVVSLGFEVPLLRQTTSKNAQYSFGEF</sequence>
<evidence type="ECO:0000313" key="2">
    <source>
        <dbReference type="EMBL" id="GBM01819.1"/>
    </source>
</evidence>
<evidence type="ECO:0000313" key="3">
    <source>
        <dbReference type="Proteomes" id="UP000499080"/>
    </source>
</evidence>
<comment type="caution">
    <text evidence="2">The sequence shown here is derived from an EMBL/GenBank/DDBJ whole genome shotgun (WGS) entry which is preliminary data.</text>
</comment>
<dbReference type="Proteomes" id="UP000499080">
    <property type="component" value="Unassembled WGS sequence"/>
</dbReference>
<protein>
    <submittedName>
        <fullName evidence="2">Uncharacterized protein</fullName>
    </submittedName>
</protein>
<keyword evidence="3" id="KW-1185">Reference proteome</keyword>
<gene>
    <name evidence="2" type="ORF">AVEN_205477_1</name>
</gene>
<dbReference type="EMBL" id="BGPR01000173">
    <property type="protein sequence ID" value="GBM01819.1"/>
    <property type="molecule type" value="Genomic_DNA"/>
</dbReference>
<feature type="region of interest" description="Disordered" evidence="1">
    <location>
        <begin position="1"/>
        <end position="28"/>
    </location>
</feature>
<dbReference type="AlphaFoldDB" id="A0A4Y2CC17"/>